<dbReference type="EMBL" id="JAASQI010000026">
    <property type="protein sequence ID" value="NIJ60337.1"/>
    <property type="molecule type" value="Genomic_DNA"/>
</dbReference>
<name>A0ABX0V5G8_9HYPH</name>
<reference evidence="3 4" key="1">
    <citation type="submission" date="2020-03" db="EMBL/GenBank/DDBJ databases">
        <title>Genomic Encyclopedia of Type Strains, Phase IV (KMG-IV): sequencing the most valuable type-strain genomes for metagenomic binning, comparative biology and taxonomic classification.</title>
        <authorList>
            <person name="Goeker M."/>
        </authorList>
    </citation>
    <scope>NUCLEOTIDE SEQUENCE [LARGE SCALE GENOMIC DNA]</scope>
    <source>
        <strain evidence="3 4">DSM 103870</strain>
    </source>
</reference>
<evidence type="ECO:0000313" key="4">
    <source>
        <dbReference type="Proteomes" id="UP001429580"/>
    </source>
</evidence>
<dbReference type="InterPro" id="IPR011109">
    <property type="entry name" value="DNA_bind_recombinase_dom"/>
</dbReference>
<protein>
    <recommendedName>
        <fullName evidence="2">Recombinase domain-containing protein</fullName>
    </recommendedName>
</protein>
<evidence type="ECO:0000259" key="2">
    <source>
        <dbReference type="Pfam" id="PF07508"/>
    </source>
</evidence>
<gene>
    <name evidence="3" type="ORF">FHS82_004214</name>
</gene>
<feature type="region of interest" description="Disordered" evidence="1">
    <location>
        <begin position="278"/>
        <end position="301"/>
    </location>
</feature>
<accession>A0ABX0V5G8</accession>
<sequence>MRGTGILNNELYRGVLVWNKLRYIKDPVTGRRQARLNPETEWVRKDVPPRRIIEESLWQAAKERQLAQEQRHECLRDGIRKGQEARAQQLGAGSSNFHRLLICADCDGDFCAVGRDRYGCAHHYRRKTCGNGKTLQRRVMEAGIRDLLAETMVMMGQHAEASGDEENTAVQRLRGQILRERRELEAIEAKLGGLLVAIEGGLYTPRMKLRFQQLEDQAERLRGHLRVGAERLNSLQTHGGDGSREAVVALMIDLRTGDDEHTILKLRRMIGPIKVTPRSAHEQCPLSWQRKPGKRPQADDA</sequence>
<comment type="caution">
    <text evidence="3">The sequence shown here is derived from an EMBL/GenBank/DDBJ whole genome shotgun (WGS) entry which is preliminary data.</text>
</comment>
<keyword evidence="4" id="KW-1185">Reference proteome</keyword>
<dbReference type="RefSeq" id="WP_246225492.1">
    <property type="nucleotide sequence ID" value="NZ_JAASQI010000026.1"/>
</dbReference>
<proteinExistence type="predicted"/>
<organism evidence="3 4">
    <name type="scientific">Pseudochelatococcus lubricantis</name>
    <dbReference type="NCBI Taxonomy" id="1538102"/>
    <lineage>
        <taxon>Bacteria</taxon>
        <taxon>Pseudomonadati</taxon>
        <taxon>Pseudomonadota</taxon>
        <taxon>Alphaproteobacteria</taxon>
        <taxon>Hyphomicrobiales</taxon>
        <taxon>Chelatococcaceae</taxon>
        <taxon>Pseudochelatococcus</taxon>
    </lineage>
</organism>
<dbReference type="Proteomes" id="UP001429580">
    <property type="component" value="Unassembled WGS sequence"/>
</dbReference>
<feature type="domain" description="Recombinase" evidence="2">
    <location>
        <begin position="5"/>
        <end position="64"/>
    </location>
</feature>
<evidence type="ECO:0000313" key="3">
    <source>
        <dbReference type="EMBL" id="NIJ60337.1"/>
    </source>
</evidence>
<dbReference type="Pfam" id="PF07508">
    <property type="entry name" value="Recombinase"/>
    <property type="match status" value="1"/>
</dbReference>
<evidence type="ECO:0000256" key="1">
    <source>
        <dbReference type="SAM" id="MobiDB-lite"/>
    </source>
</evidence>